<dbReference type="EMBL" id="AQGS01000224">
    <property type="protein sequence ID" value="EPS41718.1"/>
    <property type="molecule type" value="Genomic_DNA"/>
</dbReference>
<keyword evidence="1" id="KW-0472">Membrane</keyword>
<sequence>MVFQMFFHNVSSREINGSPAPTLPRLSIENGSLHFNLDPSPSNPYRVSMTSIPVVSRPPVAFSSNDASTSRALVPYRPSRPATAVSTTFSMTSSAFNFTPPPPIYLGSYEKEAMADYLTPPHANCGRDRRVTDVESVYEVHEMSLFDRFQSSYQLRMVFILALSFIVIGGIAAGVLVLLARKA</sequence>
<name>S8BQI7_DACHA</name>
<reference evidence="3" key="2">
    <citation type="submission" date="2013-04" db="EMBL/GenBank/DDBJ databases">
        <title>Genomic mechanisms accounting for the adaptation to parasitism in nematode-trapping fungi.</title>
        <authorList>
            <person name="Ahren D.G."/>
        </authorList>
    </citation>
    <scope>NUCLEOTIDE SEQUENCE [LARGE SCALE GENOMIC DNA]</scope>
    <source>
        <strain evidence="3">CBS 200.50</strain>
    </source>
</reference>
<keyword evidence="1" id="KW-0812">Transmembrane</keyword>
<dbReference type="OrthoDB" id="5373246at2759"/>
<dbReference type="Proteomes" id="UP000015100">
    <property type="component" value="Unassembled WGS sequence"/>
</dbReference>
<gene>
    <name evidence="2" type="ORF">H072_4388</name>
</gene>
<evidence type="ECO:0000313" key="3">
    <source>
        <dbReference type="Proteomes" id="UP000015100"/>
    </source>
</evidence>
<protein>
    <submittedName>
        <fullName evidence="2">Uncharacterized protein</fullName>
    </submittedName>
</protein>
<evidence type="ECO:0000256" key="1">
    <source>
        <dbReference type="SAM" id="Phobius"/>
    </source>
</evidence>
<feature type="transmembrane region" description="Helical" evidence="1">
    <location>
        <begin position="158"/>
        <end position="180"/>
    </location>
</feature>
<reference evidence="2 3" key="1">
    <citation type="journal article" date="2013" name="PLoS Genet.">
        <title>Genomic mechanisms accounting for the adaptation to parasitism in nematode-trapping fungi.</title>
        <authorList>
            <person name="Meerupati T."/>
            <person name="Andersson K.M."/>
            <person name="Friman E."/>
            <person name="Kumar D."/>
            <person name="Tunlid A."/>
            <person name="Ahren D."/>
        </authorList>
    </citation>
    <scope>NUCLEOTIDE SEQUENCE [LARGE SCALE GENOMIC DNA]</scope>
    <source>
        <strain evidence="2 3">CBS 200.50</strain>
    </source>
</reference>
<organism evidence="2 3">
    <name type="scientific">Dactylellina haptotyla (strain CBS 200.50)</name>
    <name type="common">Nematode-trapping fungus</name>
    <name type="synonym">Monacrosporium haptotylum</name>
    <dbReference type="NCBI Taxonomy" id="1284197"/>
    <lineage>
        <taxon>Eukaryota</taxon>
        <taxon>Fungi</taxon>
        <taxon>Dikarya</taxon>
        <taxon>Ascomycota</taxon>
        <taxon>Pezizomycotina</taxon>
        <taxon>Orbiliomycetes</taxon>
        <taxon>Orbiliales</taxon>
        <taxon>Orbiliaceae</taxon>
        <taxon>Dactylellina</taxon>
    </lineage>
</organism>
<proteinExistence type="predicted"/>
<dbReference type="AlphaFoldDB" id="S8BQI7"/>
<dbReference type="HOGENOM" id="CLU_1475124_0_0_1"/>
<comment type="caution">
    <text evidence="2">The sequence shown here is derived from an EMBL/GenBank/DDBJ whole genome shotgun (WGS) entry which is preliminary data.</text>
</comment>
<keyword evidence="1" id="KW-1133">Transmembrane helix</keyword>
<evidence type="ECO:0000313" key="2">
    <source>
        <dbReference type="EMBL" id="EPS41718.1"/>
    </source>
</evidence>
<accession>S8BQI7</accession>
<keyword evidence="3" id="KW-1185">Reference proteome</keyword>